<organism evidence="7 8">
    <name type="scientific">Desulfuromonas versatilis</name>
    <dbReference type="NCBI Taxonomy" id="2802975"/>
    <lineage>
        <taxon>Bacteria</taxon>
        <taxon>Pseudomonadati</taxon>
        <taxon>Thermodesulfobacteriota</taxon>
        <taxon>Desulfuromonadia</taxon>
        <taxon>Desulfuromonadales</taxon>
        <taxon>Desulfuromonadaceae</taxon>
        <taxon>Desulfuromonas</taxon>
    </lineage>
</organism>
<dbReference type="EMBL" id="AP024355">
    <property type="protein sequence ID" value="BCR05487.1"/>
    <property type="molecule type" value="Genomic_DNA"/>
</dbReference>
<evidence type="ECO:0000256" key="4">
    <source>
        <dbReference type="HAMAP-Rule" id="MF_00839"/>
    </source>
</evidence>
<comment type="subunit">
    <text evidence="2">Associates exclusively with 100S ribosomes, which are dimers of 70S ribosomes.</text>
</comment>
<dbReference type="CDD" id="cd00552">
    <property type="entry name" value="RaiA"/>
    <property type="match status" value="1"/>
</dbReference>
<dbReference type="InterPro" id="IPR032528">
    <property type="entry name" value="Ribosom_S30AE_C"/>
</dbReference>
<protein>
    <recommendedName>
        <fullName evidence="3 4">Ribosome hibernation promoting factor</fullName>
        <shortName evidence="4">HPF</shortName>
    </recommendedName>
</protein>
<dbReference type="Proteomes" id="UP001319827">
    <property type="component" value="Chromosome"/>
</dbReference>
<dbReference type="InterPro" id="IPR034694">
    <property type="entry name" value="HPF_long/plastid"/>
</dbReference>
<feature type="domain" description="Sigma 54 modulation/S30EA ribosomal protein C-terminal" evidence="6">
    <location>
        <begin position="122"/>
        <end position="176"/>
    </location>
</feature>
<dbReference type="Gene3D" id="3.30.160.100">
    <property type="entry name" value="Ribosome hibernation promotion factor-like"/>
    <property type="match status" value="1"/>
</dbReference>
<comment type="subunit">
    <text evidence="4">Interacts with 100S ribosomes.</text>
</comment>
<dbReference type="Pfam" id="PF02482">
    <property type="entry name" value="Ribosomal_S30AE"/>
    <property type="match status" value="1"/>
</dbReference>
<evidence type="ECO:0000256" key="3">
    <source>
        <dbReference type="ARBA" id="ARBA00041148"/>
    </source>
</evidence>
<dbReference type="InterPro" id="IPR038416">
    <property type="entry name" value="Ribosom_S30AE_C_sf"/>
</dbReference>
<keyword evidence="8" id="KW-1185">Reference proteome</keyword>
<dbReference type="PANTHER" id="PTHR33231">
    <property type="entry name" value="30S RIBOSOMAL PROTEIN"/>
    <property type="match status" value="1"/>
</dbReference>
<dbReference type="PANTHER" id="PTHR33231:SF1">
    <property type="entry name" value="30S RIBOSOMAL PROTEIN"/>
    <property type="match status" value="1"/>
</dbReference>
<feature type="coiled-coil region" evidence="5">
    <location>
        <begin position="72"/>
        <end position="99"/>
    </location>
</feature>
<accession>A0ABM8HY72</accession>
<keyword evidence="4" id="KW-0963">Cytoplasm</keyword>
<evidence type="ECO:0000313" key="7">
    <source>
        <dbReference type="EMBL" id="BCR05487.1"/>
    </source>
</evidence>
<dbReference type="RefSeq" id="WP_221248906.1">
    <property type="nucleotide sequence ID" value="NZ_AP024355.1"/>
</dbReference>
<dbReference type="SUPFAM" id="SSF69754">
    <property type="entry name" value="Ribosome binding protein Y (YfiA homologue)"/>
    <property type="match status" value="1"/>
</dbReference>
<evidence type="ECO:0000259" key="6">
    <source>
        <dbReference type="Pfam" id="PF16321"/>
    </source>
</evidence>
<proteinExistence type="inferred from homology"/>
<dbReference type="InterPro" id="IPR003489">
    <property type="entry name" value="RHF/RaiA"/>
</dbReference>
<dbReference type="NCBIfam" id="TIGR00741">
    <property type="entry name" value="yfiA"/>
    <property type="match status" value="1"/>
</dbReference>
<sequence length="181" mass="20696">MQIDVTFRHMETSEPLRAYADEKLARVKKYIDEPIDVQVVLSVEKKIRHKAVVTMNAKGIGIKASEETNDMYAAIDAVLDKIERQLKRYKEKIKNHKPEAGRGREIRKTVFAAESVEEGAVEPVIIRSNSFQVKPMAVEEAVMQMDLLEKEFLVFTDSATEEINVVYRRKDGNYGVIVPQK</sequence>
<evidence type="ECO:0000313" key="8">
    <source>
        <dbReference type="Proteomes" id="UP001319827"/>
    </source>
</evidence>
<dbReference type="Gene3D" id="3.30.505.50">
    <property type="entry name" value="Sigma 54 modulation/S30EA ribosomal protein, C-terminal domain"/>
    <property type="match status" value="1"/>
</dbReference>
<dbReference type="HAMAP" id="MF_00839">
    <property type="entry name" value="HPF"/>
    <property type="match status" value="1"/>
</dbReference>
<comment type="function">
    <text evidence="4">Required for dimerization of active 70S ribosomes into 100S ribosomes in stationary phase; 100S ribosomes are translationally inactive and sometimes present during exponential growth.</text>
</comment>
<dbReference type="InterPro" id="IPR050574">
    <property type="entry name" value="HPF/YfiA_ribosome-assoc"/>
</dbReference>
<dbReference type="Pfam" id="PF16321">
    <property type="entry name" value="Ribosom_S30AE_C"/>
    <property type="match status" value="1"/>
</dbReference>
<keyword evidence="1 4" id="KW-0810">Translation regulation</keyword>
<gene>
    <name evidence="7" type="primary">raiA</name>
    <name evidence="4" type="synonym">hpf</name>
    <name evidence="7" type="ORF">DESUT3_25560</name>
</gene>
<comment type="subcellular location">
    <subcellularLocation>
        <location evidence="4">Cytoplasm</location>
    </subcellularLocation>
</comment>
<comment type="similarity">
    <text evidence="4">Belongs to the HPF/YfiA ribosome-associated protein family. Long HPF subfamily.</text>
</comment>
<evidence type="ECO:0000256" key="5">
    <source>
        <dbReference type="SAM" id="Coils"/>
    </source>
</evidence>
<evidence type="ECO:0000256" key="1">
    <source>
        <dbReference type="ARBA" id="ARBA00022845"/>
    </source>
</evidence>
<reference evidence="7 8" key="1">
    <citation type="journal article" date="2016" name="C (Basel)">
        <title>Selective Growth of and Electricity Production by Marine Exoelectrogenic Bacteria in Self-Aggregated Hydrogel of Microbially Reduced Graphene Oxide.</title>
        <authorList>
            <person name="Yoshida N."/>
            <person name="Goto Y."/>
            <person name="Miyata Y."/>
        </authorList>
    </citation>
    <scope>NUCLEOTIDE SEQUENCE [LARGE SCALE GENOMIC DNA]</scope>
    <source>
        <strain evidence="7 8">NIT-T3</strain>
    </source>
</reference>
<reference evidence="7 8" key="2">
    <citation type="journal article" date="2021" name="Int. J. Syst. Evol. Microbiol.">
        <title>Isolation and Polyphasic Characterization of Desulfuromonas versatilis sp. Nov., an Electrogenic Bacteria Capable of Versatile Metabolism Isolated from a Graphene Oxide-Reducing Enrichment Culture.</title>
        <authorList>
            <person name="Xie L."/>
            <person name="Yoshida N."/>
            <person name="Ishii S."/>
            <person name="Meng L."/>
        </authorList>
    </citation>
    <scope>NUCLEOTIDE SEQUENCE [LARGE SCALE GENOMIC DNA]</scope>
    <source>
        <strain evidence="7 8">NIT-T3</strain>
    </source>
</reference>
<name>A0ABM8HY72_9BACT</name>
<keyword evidence="5" id="KW-0175">Coiled coil</keyword>
<evidence type="ECO:0000256" key="2">
    <source>
        <dbReference type="ARBA" id="ARBA00038695"/>
    </source>
</evidence>
<dbReference type="InterPro" id="IPR036567">
    <property type="entry name" value="RHF-like"/>
</dbReference>